<evidence type="ECO:0000256" key="1">
    <source>
        <dbReference type="SAM" id="MobiDB-lite"/>
    </source>
</evidence>
<protein>
    <submittedName>
        <fullName evidence="2">Uncharacterized protein</fullName>
    </submittedName>
</protein>
<organism evidence="2 3">
    <name type="scientific">Cannabis sativa</name>
    <name type="common">Hemp</name>
    <name type="synonym">Marijuana</name>
    <dbReference type="NCBI Taxonomy" id="3483"/>
    <lineage>
        <taxon>Eukaryota</taxon>
        <taxon>Viridiplantae</taxon>
        <taxon>Streptophyta</taxon>
        <taxon>Embryophyta</taxon>
        <taxon>Tracheophyta</taxon>
        <taxon>Spermatophyta</taxon>
        <taxon>Magnoliopsida</taxon>
        <taxon>eudicotyledons</taxon>
        <taxon>Gunneridae</taxon>
        <taxon>Pentapetalae</taxon>
        <taxon>rosids</taxon>
        <taxon>fabids</taxon>
        <taxon>Rosales</taxon>
        <taxon>Cannabaceae</taxon>
        <taxon>Cannabis</taxon>
    </lineage>
</organism>
<reference evidence="2 3" key="1">
    <citation type="journal article" date="2020" name="bioRxiv">
        <title>Sequence and annotation of 42 cannabis genomes reveals extensive copy number variation in cannabinoid synthesis and pathogen resistance genes.</title>
        <authorList>
            <person name="Mckernan K.J."/>
            <person name="Helbert Y."/>
            <person name="Kane L.T."/>
            <person name="Ebling H."/>
            <person name="Zhang L."/>
            <person name="Liu B."/>
            <person name="Eaton Z."/>
            <person name="Mclaughlin S."/>
            <person name="Kingan S."/>
            <person name="Baybayan P."/>
            <person name="Concepcion G."/>
            <person name="Jordan M."/>
            <person name="Riva A."/>
            <person name="Barbazuk W."/>
            <person name="Harkins T."/>
        </authorList>
    </citation>
    <scope>NUCLEOTIDE SEQUENCE [LARGE SCALE GENOMIC DNA]</scope>
    <source>
        <strain evidence="3">cv. Jamaican Lion 4</strain>
        <tissue evidence="2">Leaf</tissue>
    </source>
</reference>
<evidence type="ECO:0000313" key="3">
    <source>
        <dbReference type="Proteomes" id="UP000525078"/>
    </source>
</evidence>
<evidence type="ECO:0000313" key="2">
    <source>
        <dbReference type="EMBL" id="KAF4394988.1"/>
    </source>
</evidence>
<accession>A0A7J6HJY2</accession>
<proteinExistence type="predicted"/>
<sequence>MATGLLILYRRYLMAKFRCGFCQRQNTTTSKSYQATHGSRTHTAPYNPAKTKKYLSCNLNSFKNFSHGKGKFPTVNIPRDVVLEEILGEMVVKYYITNFGNRREKGKREGEEEHGFRHGGDEGGEN</sequence>
<dbReference type="Proteomes" id="UP000525078">
    <property type="component" value="Unassembled WGS sequence"/>
</dbReference>
<name>A0A7J6HJY2_CANSA</name>
<feature type="region of interest" description="Disordered" evidence="1">
    <location>
        <begin position="103"/>
        <end position="126"/>
    </location>
</feature>
<dbReference type="EMBL" id="JAATIP010000008">
    <property type="protein sequence ID" value="KAF4394988.1"/>
    <property type="molecule type" value="Genomic_DNA"/>
</dbReference>
<dbReference type="AlphaFoldDB" id="A0A7J6HJY2"/>
<gene>
    <name evidence="2" type="ORF">F8388_017716</name>
</gene>
<comment type="caution">
    <text evidence="2">The sequence shown here is derived from an EMBL/GenBank/DDBJ whole genome shotgun (WGS) entry which is preliminary data.</text>
</comment>